<dbReference type="InterPro" id="IPR006639">
    <property type="entry name" value="Preselin/SPP"/>
</dbReference>
<accession>A0A7S2GVW1</accession>
<dbReference type="GO" id="GO:0042500">
    <property type="term" value="F:aspartic endopeptidase activity, intramembrane cleaving"/>
    <property type="evidence" value="ECO:0007669"/>
    <property type="project" value="InterPro"/>
</dbReference>
<evidence type="ECO:0000256" key="4">
    <source>
        <dbReference type="ARBA" id="ARBA00022801"/>
    </source>
</evidence>
<evidence type="ECO:0000256" key="2">
    <source>
        <dbReference type="ARBA" id="ARBA00006859"/>
    </source>
</evidence>
<feature type="transmembrane region" description="Helical" evidence="9">
    <location>
        <begin position="174"/>
        <end position="196"/>
    </location>
</feature>
<feature type="region of interest" description="Disordered" evidence="8">
    <location>
        <begin position="238"/>
        <end position="266"/>
    </location>
</feature>
<evidence type="ECO:0000256" key="6">
    <source>
        <dbReference type="ARBA" id="ARBA00022989"/>
    </source>
</evidence>
<keyword evidence="4" id="KW-0378">Hydrolase</keyword>
<dbReference type="PANTHER" id="PTHR12174">
    <property type="entry name" value="SIGNAL PEPTIDE PEPTIDASE"/>
    <property type="match status" value="1"/>
</dbReference>
<dbReference type="GO" id="GO:0098553">
    <property type="term" value="C:lumenal side of endoplasmic reticulum membrane"/>
    <property type="evidence" value="ECO:0007669"/>
    <property type="project" value="TreeGrafter"/>
</dbReference>
<evidence type="ECO:0000256" key="7">
    <source>
        <dbReference type="ARBA" id="ARBA00023136"/>
    </source>
</evidence>
<organism evidence="10">
    <name type="scientific">Octactis speculum</name>
    <dbReference type="NCBI Taxonomy" id="3111310"/>
    <lineage>
        <taxon>Eukaryota</taxon>
        <taxon>Sar</taxon>
        <taxon>Stramenopiles</taxon>
        <taxon>Ochrophyta</taxon>
        <taxon>Dictyochophyceae</taxon>
        <taxon>Dictyochales</taxon>
        <taxon>Dictyochaceae</taxon>
        <taxon>Octactis</taxon>
    </lineage>
</organism>
<comment type="subcellular location">
    <subcellularLocation>
        <location evidence="1">Endoplasmic reticulum membrane</location>
        <topology evidence="1">Multi-pass membrane protein</topology>
    </subcellularLocation>
</comment>
<protein>
    <recommendedName>
        <fullName evidence="11">Signal peptide peptidase</fullName>
    </recommendedName>
</protein>
<dbReference type="PANTHER" id="PTHR12174:SF23">
    <property type="entry name" value="MINOR HISTOCOMPATIBILITY ANTIGEN H13"/>
    <property type="match status" value="1"/>
</dbReference>
<feature type="transmembrane region" description="Helical" evidence="9">
    <location>
        <begin position="134"/>
        <end position="153"/>
    </location>
</feature>
<evidence type="ECO:0008006" key="11">
    <source>
        <dbReference type="Google" id="ProtNLM"/>
    </source>
</evidence>
<keyword evidence="6 9" id="KW-1133">Transmembrane helix</keyword>
<sequence>MLYCCSNLPCHSGHKFGCDVDIPWVGIRILYPMTLQELITWVISIAVSGVYFKTKNWLLSNILGVAFSVYAIENISIGSFEISTILLCGLFFYDIFWVFATDMILTGDSVMVTVAKSLDAPIKLLFPKNAKPDFSMLGLGDIVIPGMFVALLLRFDAERANVKNYTETRFPKPYFHAGIVAYALGLCLTVMVMEYFKAAQPALLYLVPACLLSAMLMATVRKEFKALWAYDEEAPNLEHKDCNPEEKAGPSTADSTATAVESKKTS</sequence>
<feature type="compositionally biased region" description="Basic and acidic residues" evidence="8">
    <location>
        <begin position="238"/>
        <end position="248"/>
    </location>
</feature>
<evidence type="ECO:0000256" key="5">
    <source>
        <dbReference type="ARBA" id="ARBA00022824"/>
    </source>
</evidence>
<dbReference type="GO" id="GO:0098554">
    <property type="term" value="C:cytoplasmic side of endoplasmic reticulum membrane"/>
    <property type="evidence" value="ECO:0007669"/>
    <property type="project" value="TreeGrafter"/>
</dbReference>
<evidence type="ECO:0000256" key="8">
    <source>
        <dbReference type="SAM" id="MobiDB-lite"/>
    </source>
</evidence>
<gene>
    <name evidence="10" type="ORF">DSPE1174_LOCUS27833</name>
</gene>
<dbReference type="SMART" id="SM00730">
    <property type="entry name" value="PSN"/>
    <property type="match status" value="1"/>
</dbReference>
<dbReference type="InterPro" id="IPR007369">
    <property type="entry name" value="Peptidase_A22B_SPP"/>
</dbReference>
<dbReference type="Pfam" id="PF04258">
    <property type="entry name" value="Peptidase_A22B"/>
    <property type="match status" value="1"/>
</dbReference>
<keyword evidence="5" id="KW-0256">Endoplasmic reticulum</keyword>
<dbReference type="GO" id="GO:0006465">
    <property type="term" value="P:signal peptide processing"/>
    <property type="evidence" value="ECO:0007669"/>
    <property type="project" value="TreeGrafter"/>
</dbReference>
<keyword evidence="3 9" id="KW-0812">Transmembrane</keyword>
<dbReference type="EMBL" id="HBGS01053971">
    <property type="protein sequence ID" value="CAD9473111.1"/>
    <property type="molecule type" value="Transcribed_RNA"/>
</dbReference>
<evidence type="ECO:0000256" key="3">
    <source>
        <dbReference type="ARBA" id="ARBA00022692"/>
    </source>
</evidence>
<dbReference type="GO" id="GO:0033619">
    <property type="term" value="P:membrane protein proteolysis"/>
    <property type="evidence" value="ECO:0007669"/>
    <property type="project" value="TreeGrafter"/>
</dbReference>
<evidence type="ECO:0000313" key="10">
    <source>
        <dbReference type="EMBL" id="CAD9473111.1"/>
    </source>
</evidence>
<keyword evidence="7 9" id="KW-0472">Membrane</keyword>
<dbReference type="AlphaFoldDB" id="A0A7S2GVW1"/>
<name>A0A7S2GVW1_9STRA</name>
<feature type="transmembrane region" description="Helical" evidence="9">
    <location>
        <begin position="82"/>
        <end position="100"/>
    </location>
</feature>
<comment type="similarity">
    <text evidence="2">Belongs to the peptidase A22B family.</text>
</comment>
<reference evidence="10" key="1">
    <citation type="submission" date="2021-01" db="EMBL/GenBank/DDBJ databases">
        <authorList>
            <person name="Corre E."/>
            <person name="Pelletier E."/>
            <person name="Niang G."/>
            <person name="Scheremetjew M."/>
            <person name="Finn R."/>
            <person name="Kale V."/>
            <person name="Holt S."/>
            <person name="Cochrane G."/>
            <person name="Meng A."/>
            <person name="Brown T."/>
            <person name="Cohen L."/>
        </authorList>
    </citation>
    <scope>NUCLEOTIDE SEQUENCE</scope>
    <source>
        <strain evidence="10">CCMP1381</strain>
    </source>
</reference>
<evidence type="ECO:0000256" key="9">
    <source>
        <dbReference type="SAM" id="Phobius"/>
    </source>
</evidence>
<feature type="transmembrane region" description="Helical" evidence="9">
    <location>
        <begin position="29"/>
        <end position="51"/>
    </location>
</feature>
<evidence type="ECO:0000256" key="1">
    <source>
        <dbReference type="ARBA" id="ARBA00004477"/>
    </source>
</evidence>
<feature type="transmembrane region" description="Helical" evidence="9">
    <location>
        <begin position="202"/>
        <end position="220"/>
    </location>
</feature>
<proteinExistence type="inferred from homology"/>